<feature type="transmembrane region" description="Helical" evidence="2">
    <location>
        <begin position="183"/>
        <end position="201"/>
    </location>
</feature>
<dbReference type="InParanoid" id="A0A1E7F3N0"/>
<keyword evidence="2" id="KW-0472">Membrane</keyword>
<evidence type="ECO:0000313" key="3">
    <source>
        <dbReference type="EMBL" id="OEU12782.1"/>
    </source>
</evidence>
<keyword evidence="4" id="KW-1185">Reference proteome</keyword>
<dbReference type="EMBL" id="KV784364">
    <property type="protein sequence ID" value="OEU12782.1"/>
    <property type="molecule type" value="Genomic_DNA"/>
</dbReference>
<organism evidence="3 4">
    <name type="scientific">Fragilariopsis cylindrus CCMP1102</name>
    <dbReference type="NCBI Taxonomy" id="635003"/>
    <lineage>
        <taxon>Eukaryota</taxon>
        <taxon>Sar</taxon>
        <taxon>Stramenopiles</taxon>
        <taxon>Ochrophyta</taxon>
        <taxon>Bacillariophyta</taxon>
        <taxon>Bacillariophyceae</taxon>
        <taxon>Bacillariophycidae</taxon>
        <taxon>Bacillariales</taxon>
        <taxon>Bacillariaceae</taxon>
        <taxon>Fragilariopsis</taxon>
    </lineage>
</organism>
<evidence type="ECO:0000313" key="4">
    <source>
        <dbReference type="Proteomes" id="UP000095751"/>
    </source>
</evidence>
<keyword evidence="2" id="KW-0812">Transmembrane</keyword>
<evidence type="ECO:0000256" key="2">
    <source>
        <dbReference type="SAM" id="Phobius"/>
    </source>
</evidence>
<keyword evidence="2" id="KW-1133">Transmembrane helix</keyword>
<feature type="region of interest" description="Disordered" evidence="1">
    <location>
        <begin position="96"/>
        <end position="117"/>
    </location>
</feature>
<feature type="region of interest" description="Disordered" evidence="1">
    <location>
        <begin position="277"/>
        <end position="311"/>
    </location>
</feature>
<feature type="compositionally biased region" description="Low complexity" evidence="1">
    <location>
        <begin position="277"/>
        <end position="286"/>
    </location>
</feature>
<dbReference type="Proteomes" id="UP000095751">
    <property type="component" value="Unassembled WGS sequence"/>
</dbReference>
<feature type="compositionally biased region" description="Low complexity" evidence="1">
    <location>
        <begin position="298"/>
        <end position="311"/>
    </location>
</feature>
<dbReference type="KEGG" id="fcy:FRACYDRAFT_244056"/>
<evidence type="ECO:0000256" key="1">
    <source>
        <dbReference type="SAM" id="MobiDB-lite"/>
    </source>
</evidence>
<name>A0A1E7F3N0_9STRA</name>
<sequence>MPVFGQSTDFNDRLCSLMSAIFYNTNTIYDGGGGGSSTTRQRRVHVRPLFTKAILQKAERLNELKLLPSSSSLPLSTTTTKTIIEVILVIDKSSESHPTYTTSHDDDNNTSSSSSNSNSNRFLLSKLISQFFSLPADIYHLDVITVRSQSIQEDLIAAPSTSSFSNFGGSGGRRRRHRCRRRVWVALGSAITGLYQYLLLLEGQRLKHRLQQVESKESSSSSSSSLIDDESSSSAMILGVICIDPPLYLWKSYGKSILYQTCLKEIPSLLVVSDQDQQQQQQQQQQYDHNSNKNEEGNSYNSRQNTTSTRSSMVGEMLRDCIHHPHALVVITNDNSNGTGNNSKKNYNHLDYYVWLARLITKYTESIQRLRTPPRTPPPPLSTTWTKTTLTTTEDQFLSKL</sequence>
<gene>
    <name evidence="3" type="ORF">FRACYDRAFT_244056</name>
</gene>
<reference evidence="3 4" key="1">
    <citation type="submission" date="2016-09" db="EMBL/GenBank/DDBJ databases">
        <title>Extensive genetic diversity and differential bi-allelic expression allows diatom success in the polar Southern Ocean.</title>
        <authorList>
            <consortium name="DOE Joint Genome Institute"/>
            <person name="Mock T."/>
            <person name="Otillar R.P."/>
            <person name="Strauss J."/>
            <person name="Dupont C."/>
            <person name="Frickenhaus S."/>
            <person name="Maumus F."/>
            <person name="Mcmullan M."/>
            <person name="Sanges R."/>
            <person name="Schmutz J."/>
            <person name="Toseland A."/>
            <person name="Valas R."/>
            <person name="Veluchamy A."/>
            <person name="Ward B.J."/>
            <person name="Allen A."/>
            <person name="Barry K."/>
            <person name="Falciatore A."/>
            <person name="Ferrante M."/>
            <person name="Fortunato A.E."/>
            <person name="Gloeckner G."/>
            <person name="Gruber A."/>
            <person name="Hipkin R."/>
            <person name="Janech M."/>
            <person name="Kroth P."/>
            <person name="Leese F."/>
            <person name="Lindquist E."/>
            <person name="Lyon B.R."/>
            <person name="Martin J."/>
            <person name="Mayer C."/>
            <person name="Parker M."/>
            <person name="Quesneville H."/>
            <person name="Raymond J."/>
            <person name="Uhlig C."/>
            <person name="Valentin K.U."/>
            <person name="Worden A.Z."/>
            <person name="Armbrust E.V."/>
            <person name="Bowler C."/>
            <person name="Green B."/>
            <person name="Moulton V."/>
            <person name="Van Oosterhout C."/>
            <person name="Grigoriev I."/>
        </authorList>
    </citation>
    <scope>NUCLEOTIDE SEQUENCE [LARGE SCALE GENOMIC DNA]</scope>
    <source>
        <strain evidence="3 4">CCMP1102</strain>
    </source>
</reference>
<protein>
    <submittedName>
        <fullName evidence="3">Uncharacterized protein</fullName>
    </submittedName>
</protein>
<proteinExistence type="predicted"/>
<dbReference type="AlphaFoldDB" id="A0A1E7F3N0"/>
<accession>A0A1E7F3N0</accession>